<accession>A0AAN9BEV2</accession>
<evidence type="ECO:0000313" key="4">
    <source>
        <dbReference type="Proteomes" id="UP001374579"/>
    </source>
</evidence>
<comment type="caution">
    <text evidence="3">The sequence shown here is derived from an EMBL/GenBank/DDBJ whole genome shotgun (WGS) entry which is preliminary data.</text>
</comment>
<dbReference type="SUPFAM" id="SSF49899">
    <property type="entry name" value="Concanavalin A-like lectins/glucanases"/>
    <property type="match status" value="4"/>
</dbReference>
<dbReference type="AlphaFoldDB" id="A0AAN9BEV2"/>
<dbReference type="GO" id="GO:0030246">
    <property type="term" value="F:carbohydrate binding"/>
    <property type="evidence" value="ECO:0007669"/>
    <property type="project" value="UniProtKB-KW"/>
</dbReference>
<dbReference type="Proteomes" id="UP001374579">
    <property type="component" value="Unassembled WGS sequence"/>
</dbReference>
<dbReference type="Pfam" id="PF00337">
    <property type="entry name" value="Gal-bind_lectin"/>
    <property type="match status" value="4"/>
</dbReference>
<evidence type="ECO:0000313" key="3">
    <source>
        <dbReference type="EMBL" id="KAK7104798.1"/>
    </source>
</evidence>
<keyword evidence="1" id="KW-0430">Lectin</keyword>
<proteinExistence type="predicted"/>
<feature type="domain" description="Galectin" evidence="2">
    <location>
        <begin position="289"/>
        <end position="420"/>
    </location>
</feature>
<keyword evidence="4" id="KW-1185">Reference proteome</keyword>
<dbReference type="Gene3D" id="2.60.120.200">
    <property type="match status" value="4"/>
</dbReference>
<dbReference type="InterPro" id="IPR044156">
    <property type="entry name" value="Galectin-like"/>
</dbReference>
<organism evidence="3 4">
    <name type="scientific">Littorina saxatilis</name>
    <dbReference type="NCBI Taxonomy" id="31220"/>
    <lineage>
        <taxon>Eukaryota</taxon>
        <taxon>Metazoa</taxon>
        <taxon>Spiralia</taxon>
        <taxon>Lophotrochozoa</taxon>
        <taxon>Mollusca</taxon>
        <taxon>Gastropoda</taxon>
        <taxon>Caenogastropoda</taxon>
        <taxon>Littorinimorpha</taxon>
        <taxon>Littorinoidea</taxon>
        <taxon>Littorinidae</taxon>
        <taxon>Littorina</taxon>
    </lineage>
</organism>
<evidence type="ECO:0000256" key="1">
    <source>
        <dbReference type="ARBA" id="ARBA00022734"/>
    </source>
</evidence>
<dbReference type="PROSITE" id="PS51304">
    <property type="entry name" value="GALECTIN"/>
    <property type="match status" value="4"/>
</dbReference>
<dbReference type="CDD" id="cd00070">
    <property type="entry name" value="GLECT"/>
    <property type="match status" value="4"/>
</dbReference>
<sequence length="559" mass="64227">MAYRKTNVKPNDLIHTPGGLNPGSQIVIRGRVLEHETQFVINLKCGEEDDADIALHFNPRNNDGDSVVRNSFQGGAWQGEERDIPRFPFDNGRKFTIRIMTTPDHYRILVNNYDFARFDHRIPSSEVRFVQLGDGAEYYETLVQNNCRVPFSGQFPGGLKIGQSVRVRGMVKDDAERFVINFQCDSDGDTIGMHFNPRQDEEDVVLNAKLGGDWGDEQRGFENDFAFKRGEFFDAFFVATEGRFNVYVNEKYFTCFDYRCDHCEICHLTVNGDVELMDVELLDPLPDDFIKEIPQGLEKNDMIVTKGFFYPEGNKFAVNLIKGCSCDDDIALHFNPRRDEGEIVFNSKEGGDWEDEERHPLPSAMQEMVPFELEILTKKDKFKVFANDRKVCKFRARDDIEDIKAINVAGEAYIYEVKLLRRLDEPFTDSVPGTLEPGNWIVIQGAPDDDADGFAINLQCGEDAESDDIAMHFNVRFSEGQVVLNSREGGEWGGEERDAPYFPFEPEDRFELALCVMQHGIRVFVNHRRYTDFNFRINPDRICHLFLSGGCDYFEPEFY</sequence>
<dbReference type="InterPro" id="IPR001079">
    <property type="entry name" value="Galectin_CRD"/>
</dbReference>
<dbReference type="SMART" id="SM00908">
    <property type="entry name" value="Gal-bind_lectin"/>
    <property type="match status" value="4"/>
</dbReference>
<dbReference type="PANTHER" id="PTHR11346:SF176">
    <property type="entry name" value="32 KDA BETA-GALACTOSIDE-BINDING LECTIN LEC-3"/>
    <property type="match status" value="1"/>
</dbReference>
<feature type="domain" description="Galectin" evidence="2">
    <location>
        <begin position="12"/>
        <end position="144"/>
    </location>
</feature>
<evidence type="ECO:0000259" key="2">
    <source>
        <dbReference type="PROSITE" id="PS51304"/>
    </source>
</evidence>
<dbReference type="EMBL" id="JBAMIC010000008">
    <property type="protein sequence ID" value="KAK7104798.1"/>
    <property type="molecule type" value="Genomic_DNA"/>
</dbReference>
<dbReference type="SMART" id="SM00276">
    <property type="entry name" value="GLECT"/>
    <property type="match status" value="4"/>
</dbReference>
<feature type="domain" description="Galectin" evidence="2">
    <location>
        <begin position="151"/>
        <end position="282"/>
    </location>
</feature>
<name>A0AAN9BEV2_9CAEN</name>
<protein>
    <recommendedName>
        <fullName evidence="2">Galectin domain-containing protein</fullName>
    </recommendedName>
</protein>
<dbReference type="InterPro" id="IPR013320">
    <property type="entry name" value="ConA-like_dom_sf"/>
</dbReference>
<feature type="domain" description="Galectin" evidence="2">
    <location>
        <begin position="427"/>
        <end position="559"/>
    </location>
</feature>
<gene>
    <name evidence="3" type="ORF">V1264_019457</name>
</gene>
<dbReference type="GO" id="GO:0016936">
    <property type="term" value="F:galactoside binding"/>
    <property type="evidence" value="ECO:0007669"/>
    <property type="project" value="TreeGrafter"/>
</dbReference>
<dbReference type="PANTHER" id="PTHR11346">
    <property type="entry name" value="GALECTIN"/>
    <property type="match status" value="1"/>
</dbReference>
<reference evidence="3 4" key="1">
    <citation type="submission" date="2024-02" db="EMBL/GenBank/DDBJ databases">
        <title>Chromosome-scale genome assembly of the rough periwinkle Littorina saxatilis.</title>
        <authorList>
            <person name="De Jode A."/>
            <person name="Faria R."/>
            <person name="Formenti G."/>
            <person name="Sims Y."/>
            <person name="Smith T.P."/>
            <person name="Tracey A."/>
            <person name="Wood J.M.D."/>
            <person name="Zagrodzka Z.B."/>
            <person name="Johannesson K."/>
            <person name="Butlin R.K."/>
            <person name="Leder E.H."/>
        </authorList>
    </citation>
    <scope>NUCLEOTIDE SEQUENCE [LARGE SCALE GENOMIC DNA]</scope>
    <source>
        <strain evidence="3">Snail1</strain>
        <tissue evidence="3">Muscle</tissue>
    </source>
</reference>